<evidence type="ECO:0000256" key="1">
    <source>
        <dbReference type="SAM" id="SignalP"/>
    </source>
</evidence>
<feature type="signal peptide" evidence="1">
    <location>
        <begin position="1"/>
        <end position="21"/>
    </location>
</feature>
<protein>
    <recommendedName>
        <fullName evidence="4">Carboxypeptidase regulatory-like domain-containing protein</fullName>
    </recommendedName>
</protein>
<evidence type="ECO:0000313" key="2">
    <source>
        <dbReference type="EMBL" id="QBX55336.1"/>
    </source>
</evidence>
<evidence type="ECO:0008006" key="4">
    <source>
        <dbReference type="Google" id="ProtNLM"/>
    </source>
</evidence>
<proteinExistence type="predicted"/>
<dbReference type="EMBL" id="CP038436">
    <property type="protein sequence ID" value="QBX55336.1"/>
    <property type="molecule type" value="Genomic_DNA"/>
</dbReference>
<feature type="chain" id="PRO_5038798940" description="Carboxypeptidase regulatory-like domain-containing protein" evidence="1">
    <location>
        <begin position="22"/>
        <end position="131"/>
    </location>
</feature>
<dbReference type="KEGG" id="nsn:EXE58_07625"/>
<evidence type="ECO:0000313" key="3">
    <source>
        <dbReference type="Proteomes" id="UP000294853"/>
    </source>
</evidence>
<name>A0A4P7IDT6_9ACTN</name>
<keyword evidence="1" id="KW-0732">Signal</keyword>
<dbReference type="RefSeq" id="WP_135267328.1">
    <property type="nucleotide sequence ID" value="NZ_CP038436.1"/>
</dbReference>
<reference evidence="2 3" key="1">
    <citation type="submission" date="2019-03" db="EMBL/GenBank/DDBJ databases">
        <title>Three New Species of Nocardioides, Nocardioides euryhalodurans sp. nov., Nocardioides seonyuensis sp. nov. and Nocardioides eburneoflavus sp. nov. Iolated from Soil.</title>
        <authorList>
            <person name="Roh S.G."/>
            <person name="Lee C."/>
            <person name="Kim M.-K."/>
            <person name="Kim S.B."/>
        </authorList>
    </citation>
    <scope>NUCLEOTIDE SEQUENCE [LARGE SCALE GENOMIC DNA]</scope>
    <source>
        <strain evidence="2 3">MMS17-SY207-3</strain>
    </source>
</reference>
<organism evidence="2 3">
    <name type="scientific">Nocardioides seonyuensis</name>
    <dbReference type="NCBI Taxonomy" id="2518371"/>
    <lineage>
        <taxon>Bacteria</taxon>
        <taxon>Bacillati</taxon>
        <taxon>Actinomycetota</taxon>
        <taxon>Actinomycetes</taxon>
        <taxon>Propionibacteriales</taxon>
        <taxon>Nocardioidaceae</taxon>
        <taxon>Nocardioides</taxon>
    </lineage>
</organism>
<gene>
    <name evidence="2" type="ORF">EXE58_07625</name>
</gene>
<keyword evidence="3" id="KW-1185">Reference proteome</keyword>
<accession>A0A4P7IDT6</accession>
<sequence>MSARHRTGVAALVVAASLATAPVPGSSAQPAEPPVRGRFIASPGEVSPRQAILLTGLAGGHLPRPVVLQLRTPDGWTPLQRKLTREGGLFRFTHRAPRTTGMLVFRVRVPAAPHIGGDASVTPTRRVRVTA</sequence>
<dbReference type="Proteomes" id="UP000294853">
    <property type="component" value="Chromosome"/>
</dbReference>
<dbReference type="AlphaFoldDB" id="A0A4P7IDT6"/>